<dbReference type="InterPro" id="IPR053136">
    <property type="entry name" value="UTP_pyrophosphatase-like"/>
</dbReference>
<protein>
    <submittedName>
        <fullName evidence="2">M48 family metallopeptidase</fullName>
    </submittedName>
</protein>
<accession>A0ABU5NAR2</accession>
<dbReference type="Gene3D" id="3.30.2010.10">
    <property type="entry name" value="Metalloproteases ('zincins'), catalytic domain"/>
    <property type="match status" value="1"/>
</dbReference>
<name>A0ABU5NAR2_9RICK</name>
<evidence type="ECO:0000313" key="2">
    <source>
        <dbReference type="EMBL" id="MEA0970270.1"/>
    </source>
</evidence>
<dbReference type="EMBL" id="JARJFB010000009">
    <property type="protein sequence ID" value="MEA0970270.1"/>
    <property type="molecule type" value="Genomic_DNA"/>
</dbReference>
<keyword evidence="3" id="KW-1185">Reference proteome</keyword>
<dbReference type="Pfam" id="PF01863">
    <property type="entry name" value="YgjP-like"/>
    <property type="match status" value="1"/>
</dbReference>
<organism evidence="2 3">
    <name type="scientific">Candidatus Megaera venefica</name>
    <dbReference type="NCBI Taxonomy" id="2055910"/>
    <lineage>
        <taxon>Bacteria</taxon>
        <taxon>Pseudomonadati</taxon>
        <taxon>Pseudomonadota</taxon>
        <taxon>Alphaproteobacteria</taxon>
        <taxon>Rickettsiales</taxon>
        <taxon>Rickettsiaceae</taxon>
        <taxon>Candidatus Megaera</taxon>
    </lineage>
</organism>
<evidence type="ECO:0000259" key="1">
    <source>
        <dbReference type="Pfam" id="PF01863"/>
    </source>
</evidence>
<sequence>MLVLLKRLVYMKKQQKLPSESIILDKLGHNIKIPVRYSSRAKRISIRVNHNGAELILPHKHYNAGYRFLLSKESWVRQKLQNAIKHEPIDDKTIPIFGEIYSLQHIEANYCNVLIKQNLVEVYSNIPHDKSILIKFLRDKLLLEVTKLVDFFSAKHGLSFSKIRIMNNKNKWGSCSSKGVLSFNWRLVFAPKEILEYLVVHEMCHIIEMNHSIRFWNLVDTLYPNYKLAKLWLKGNGMRLHRYLL</sequence>
<feature type="domain" description="YgjP-like metallopeptidase" evidence="1">
    <location>
        <begin position="42"/>
        <end position="234"/>
    </location>
</feature>
<reference evidence="2 3" key="1">
    <citation type="submission" date="2023-03" db="EMBL/GenBank/DDBJ databases">
        <title>Host association and intracellularity evolved multiple times independently in the Rickettsiales.</title>
        <authorList>
            <person name="Castelli M."/>
            <person name="Nardi T."/>
            <person name="Gammuto L."/>
            <person name="Bellinzona G."/>
            <person name="Sabaneyeva E."/>
            <person name="Potekhin A."/>
            <person name="Serra V."/>
            <person name="Petroni G."/>
            <person name="Sassera D."/>
        </authorList>
    </citation>
    <scope>NUCLEOTIDE SEQUENCE [LARGE SCALE GENOMIC DNA]</scope>
    <source>
        <strain evidence="2 3">Sr 2-6</strain>
    </source>
</reference>
<dbReference type="CDD" id="cd07344">
    <property type="entry name" value="M48_yhfN_like"/>
    <property type="match status" value="1"/>
</dbReference>
<dbReference type="Proteomes" id="UP001291687">
    <property type="component" value="Unassembled WGS sequence"/>
</dbReference>
<proteinExistence type="predicted"/>
<gene>
    <name evidence="2" type="ORF">Megvenef_00228</name>
</gene>
<dbReference type="PANTHER" id="PTHR30399">
    <property type="entry name" value="UNCHARACTERIZED PROTEIN YGJP"/>
    <property type="match status" value="1"/>
</dbReference>
<comment type="caution">
    <text evidence="2">The sequence shown here is derived from an EMBL/GenBank/DDBJ whole genome shotgun (WGS) entry which is preliminary data.</text>
</comment>
<dbReference type="InterPro" id="IPR002725">
    <property type="entry name" value="YgjP-like_metallopeptidase"/>
</dbReference>
<dbReference type="PANTHER" id="PTHR30399:SF1">
    <property type="entry name" value="UTP PYROPHOSPHATASE"/>
    <property type="match status" value="1"/>
</dbReference>
<evidence type="ECO:0000313" key="3">
    <source>
        <dbReference type="Proteomes" id="UP001291687"/>
    </source>
</evidence>